<dbReference type="AlphaFoldDB" id="A0A1I6ARU6"/>
<dbReference type="Proteomes" id="UP000198727">
    <property type="component" value="Unassembled WGS sequence"/>
</dbReference>
<evidence type="ECO:0000256" key="1">
    <source>
        <dbReference type="SAM" id="MobiDB-lite"/>
    </source>
</evidence>
<name>A0A1I6ARU6_9PSEU</name>
<protein>
    <submittedName>
        <fullName evidence="3">Uncharacterized protein</fullName>
    </submittedName>
</protein>
<organism evidence="3 4">
    <name type="scientific">Amycolatopsis arida</name>
    <dbReference type="NCBI Taxonomy" id="587909"/>
    <lineage>
        <taxon>Bacteria</taxon>
        <taxon>Bacillati</taxon>
        <taxon>Actinomycetota</taxon>
        <taxon>Actinomycetes</taxon>
        <taxon>Pseudonocardiales</taxon>
        <taxon>Pseudonocardiaceae</taxon>
        <taxon>Amycolatopsis</taxon>
    </lineage>
</organism>
<accession>A0A1I6ARU6</accession>
<dbReference type="STRING" id="587909.SAMN05421810_11451"/>
<reference evidence="4" key="1">
    <citation type="submission" date="2016-10" db="EMBL/GenBank/DDBJ databases">
        <authorList>
            <person name="Varghese N."/>
            <person name="Submissions S."/>
        </authorList>
    </citation>
    <scope>NUCLEOTIDE SEQUENCE [LARGE SCALE GENOMIC DNA]</scope>
    <source>
        <strain evidence="4">CGMCC 4.5579</strain>
    </source>
</reference>
<keyword evidence="2" id="KW-0812">Transmembrane</keyword>
<feature type="region of interest" description="Disordered" evidence="1">
    <location>
        <begin position="1"/>
        <end position="21"/>
    </location>
</feature>
<keyword evidence="4" id="KW-1185">Reference proteome</keyword>
<dbReference type="EMBL" id="FOWW01000014">
    <property type="protein sequence ID" value="SFQ71441.1"/>
    <property type="molecule type" value="Genomic_DNA"/>
</dbReference>
<evidence type="ECO:0000313" key="3">
    <source>
        <dbReference type="EMBL" id="SFQ71441.1"/>
    </source>
</evidence>
<evidence type="ECO:0000313" key="4">
    <source>
        <dbReference type="Proteomes" id="UP000198727"/>
    </source>
</evidence>
<dbReference type="OrthoDB" id="4748966at2"/>
<sequence>MTRSEPRPHPTRPGGTTPRSERLPVWRVGLTGGLVGILCCVGPTVLALLGVVSAGTAYAWATTLYDHHAWWFRLGGLVVLMLLVWVTLRRRQQCSIAGVRRWRWRLAGVLGVAVATYLALYALTTWLGTVA</sequence>
<feature type="transmembrane region" description="Helical" evidence="2">
    <location>
        <begin position="28"/>
        <end position="58"/>
    </location>
</feature>
<gene>
    <name evidence="3" type="ORF">SAMN05421810_11451</name>
</gene>
<feature type="transmembrane region" description="Helical" evidence="2">
    <location>
        <begin position="109"/>
        <end position="128"/>
    </location>
</feature>
<keyword evidence="2" id="KW-0472">Membrane</keyword>
<feature type="transmembrane region" description="Helical" evidence="2">
    <location>
        <begin position="70"/>
        <end position="88"/>
    </location>
</feature>
<proteinExistence type="predicted"/>
<evidence type="ECO:0000256" key="2">
    <source>
        <dbReference type="SAM" id="Phobius"/>
    </source>
</evidence>
<keyword evidence="2" id="KW-1133">Transmembrane helix</keyword>